<evidence type="ECO:0000313" key="8">
    <source>
        <dbReference type="Proteomes" id="UP000032027"/>
    </source>
</evidence>
<dbReference type="EC" id="6.3.5.3" evidence="6"/>
<proteinExistence type="inferred from homology"/>
<dbReference type="AlphaFoldDB" id="A0A0C5BSB1"/>
<comment type="similarity">
    <text evidence="6">Belongs to the PurS family.</text>
</comment>
<comment type="subunit">
    <text evidence="6">Part of the FGAM synthase complex composed of 1 PurL, 1 PurQ and 2 PurS subunits.</text>
</comment>
<dbReference type="GO" id="GO:0006189">
    <property type="term" value="P:'de novo' IMP biosynthetic process"/>
    <property type="evidence" value="ECO:0007669"/>
    <property type="project" value="UniProtKB-UniRule"/>
</dbReference>
<organism evidence="7 8">
    <name type="scientific">Nitrosopumilus piranensis</name>
    <dbReference type="NCBI Taxonomy" id="1582439"/>
    <lineage>
        <taxon>Archaea</taxon>
        <taxon>Nitrososphaerota</taxon>
        <taxon>Nitrososphaeria</taxon>
        <taxon>Nitrosopumilales</taxon>
        <taxon>Nitrosopumilaceae</taxon>
        <taxon>Nitrosopumilus</taxon>
    </lineage>
</organism>
<dbReference type="GO" id="GO:0004642">
    <property type="term" value="F:phosphoribosylformylglycinamidine synthase activity"/>
    <property type="evidence" value="ECO:0007669"/>
    <property type="project" value="UniProtKB-UniRule"/>
</dbReference>
<dbReference type="InterPro" id="IPR003850">
    <property type="entry name" value="PurS"/>
</dbReference>
<dbReference type="NCBIfam" id="TIGR00302">
    <property type="entry name" value="phosphoribosylformylglycinamidine synthase subunit PurS"/>
    <property type="match status" value="1"/>
</dbReference>
<dbReference type="GeneID" id="41600567"/>
<comment type="catalytic activity">
    <reaction evidence="6">
        <text>N(2)-formyl-N(1)-(5-phospho-beta-D-ribosyl)glycinamide + L-glutamine + ATP + H2O = 2-formamido-N(1)-(5-O-phospho-beta-D-ribosyl)acetamidine + L-glutamate + ADP + phosphate + H(+)</text>
        <dbReference type="Rhea" id="RHEA:17129"/>
        <dbReference type="ChEBI" id="CHEBI:15377"/>
        <dbReference type="ChEBI" id="CHEBI:15378"/>
        <dbReference type="ChEBI" id="CHEBI:29985"/>
        <dbReference type="ChEBI" id="CHEBI:30616"/>
        <dbReference type="ChEBI" id="CHEBI:43474"/>
        <dbReference type="ChEBI" id="CHEBI:58359"/>
        <dbReference type="ChEBI" id="CHEBI:147286"/>
        <dbReference type="ChEBI" id="CHEBI:147287"/>
        <dbReference type="ChEBI" id="CHEBI:456216"/>
        <dbReference type="EC" id="6.3.5.3"/>
    </reaction>
</comment>
<dbReference type="KEGG" id="nid:NPIRD3C_1446"/>
<dbReference type="PANTHER" id="PTHR34696">
    <property type="entry name" value="PHOSPHORIBOSYLFORMYLGLYCINAMIDINE SYNTHASE SUBUNIT PURS"/>
    <property type="match status" value="1"/>
</dbReference>
<dbReference type="STRING" id="1582439.NPIRD3C_1446"/>
<dbReference type="HOGENOM" id="CLU_164833_2_0_2"/>
<keyword evidence="1 6" id="KW-0963">Cytoplasm</keyword>
<accession>A0A0C5BSB1</accession>
<evidence type="ECO:0000256" key="1">
    <source>
        <dbReference type="ARBA" id="ARBA00022490"/>
    </source>
</evidence>
<gene>
    <name evidence="6" type="primary">purS</name>
    <name evidence="7" type="ORF">NPIRD3C_1446</name>
</gene>
<evidence type="ECO:0000256" key="3">
    <source>
        <dbReference type="ARBA" id="ARBA00022741"/>
    </source>
</evidence>
<keyword evidence="4 6" id="KW-0658">Purine biosynthesis</keyword>
<comment type="pathway">
    <text evidence="6">Purine metabolism; IMP biosynthesis via de novo pathway; 5-amino-1-(5-phospho-D-ribosyl)imidazole from N(2)-formyl-N(1)-(5-phospho-D-ribosyl)glycinamide: step 1/2.</text>
</comment>
<dbReference type="Pfam" id="PF02700">
    <property type="entry name" value="PurS"/>
    <property type="match status" value="1"/>
</dbReference>
<reference evidence="7 8" key="2">
    <citation type="journal article" date="2016" name="ISME J.">
        <title>Physiological and genomic characterization of two novel marine thaumarchaeal strains indicates niche differentiation.</title>
        <authorList>
            <person name="Bayer B."/>
            <person name="Vojvoda J."/>
            <person name="Offre P."/>
            <person name="Alves R.J."/>
            <person name="Elisabeth N.H."/>
            <person name="Garcia J.A."/>
            <person name="Volland J.M."/>
            <person name="Srivastava A."/>
            <person name="Schleper C."/>
            <person name="Herndl G.J."/>
        </authorList>
    </citation>
    <scope>NUCLEOTIDE SEQUENCE [LARGE SCALE GENOMIC DNA]</scope>
    <source>
        <strain evidence="7 8">D3C</strain>
    </source>
</reference>
<keyword evidence="3 6" id="KW-0547">Nucleotide-binding</keyword>
<dbReference type="EMBL" id="CP010868">
    <property type="protein sequence ID" value="AJM92658.1"/>
    <property type="molecule type" value="Genomic_DNA"/>
</dbReference>
<sequence length="86" mass="9769">MDTYNVHVTIENKPGISDPEGDTILNDLVLKGTHKTVSKIKTAKMLKFTIKEKDKKSAQFKIQEICDELRIYNPMVSKVTIDVFDA</sequence>
<keyword evidence="5 6" id="KW-0067">ATP-binding</keyword>
<dbReference type="SUPFAM" id="SSF82697">
    <property type="entry name" value="PurS-like"/>
    <property type="match status" value="1"/>
</dbReference>
<dbReference type="Proteomes" id="UP000032027">
    <property type="component" value="Chromosome"/>
</dbReference>
<dbReference type="PANTHER" id="PTHR34696:SF1">
    <property type="entry name" value="PHOSPHORIBOSYLFORMYLGLYCINAMIDINE SYNTHASE SUBUNIT PURS"/>
    <property type="match status" value="1"/>
</dbReference>
<evidence type="ECO:0000256" key="4">
    <source>
        <dbReference type="ARBA" id="ARBA00022755"/>
    </source>
</evidence>
<dbReference type="RefSeq" id="WP_148703461.1">
    <property type="nucleotide sequence ID" value="NZ_CP010868.1"/>
</dbReference>
<name>A0A0C5BSB1_9ARCH</name>
<dbReference type="OrthoDB" id="56303at2157"/>
<dbReference type="UniPathway" id="UPA00074">
    <property type="reaction ID" value="UER00128"/>
</dbReference>
<evidence type="ECO:0000256" key="2">
    <source>
        <dbReference type="ARBA" id="ARBA00022598"/>
    </source>
</evidence>
<protein>
    <recommendedName>
        <fullName evidence="6">Phosphoribosylformylglycinamidine synthase subunit PurS</fullName>
        <shortName evidence="6">FGAM synthase</shortName>
        <ecNumber evidence="6">6.3.5.3</ecNumber>
    </recommendedName>
    <alternativeName>
        <fullName evidence="6">Formylglycinamide ribonucleotide amidotransferase subunit III</fullName>
        <shortName evidence="6">FGAR amidotransferase III</shortName>
        <shortName evidence="6">FGAR-AT III</shortName>
    </alternativeName>
    <alternativeName>
        <fullName evidence="6">Phosphoribosylformylglycinamidine synthase subunit III</fullName>
    </alternativeName>
</protein>
<comment type="function">
    <text evidence="6">Part of the phosphoribosylformylglycinamidine synthase complex involved in the purines biosynthetic pathway. Catalyzes the ATP-dependent conversion of formylglycinamide ribonucleotide (FGAR) and glutamine to yield formylglycinamidine ribonucleotide (FGAM) and glutamate. The FGAM synthase complex is composed of three subunits. PurQ produces an ammonia molecule by converting glutamine to glutamate. PurL transfers the ammonia molecule to FGAR to form FGAM in an ATP-dependent manner. PurS interacts with PurQ and PurL and is thought to assist in the transfer of the ammonia molecule from PurQ to PurL.</text>
</comment>
<comment type="subcellular location">
    <subcellularLocation>
        <location evidence="6">Cytoplasm</location>
    </subcellularLocation>
</comment>
<keyword evidence="8" id="KW-1185">Reference proteome</keyword>
<evidence type="ECO:0000256" key="5">
    <source>
        <dbReference type="ARBA" id="ARBA00022840"/>
    </source>
</evidence>
<dbReference type="HAMAP" id="MF_01926">
    <property type="entry name" value="PurS"/>
    <property type="match status" value="1"/>
</dbReference>
<dbReference type="InterPro" id="IPR036604">
    <property type="entry name" value="PurS-like_sf"/>
</dbReference>
<dbReference type="GO" id="GO:0005524">
    <property type="term" value="F:ATP binding"/>
    <property type="evidence" value="ECO:0007669"/>
    <property type="project" value="UniProtKB-UniRule"/>
</dbReference>
<dbReference type="GO" id="GO:0005737">
    <property type="term" value="C:cytoplasm"/>
    <property type="evidence" value="ECO:0007669"/>
    <property type="project" value="UniProtKB-SubCell"/>
</dbReference>
<reference evidence="8" key="1">
    <citation type="submission" date="2015-02" db="EMBL/GenBank/DDBJ databases">
        <title>Characterization of two novel Thaumarchaeota isolated from the Northern Adriatic Sea.</title>
        <authorList>
            <person name="Bayer B."/>
            <person name="Vojvoda J."/>
            <person name="Offre P."/>
            <person name="Srivastava A."/>
            <person name="Elisabeth N."/>
            <person name="Garcia J.A.L."/>
            <person name="Schleper C."/>
            <person name="Herndl G.J."/>
        </authorList>
    </citation>
    <scope>NUCLEOTIDE SEQUENCE [LARGE SCALE GENOMIC DNA]</scope>
    <source>
        <strain evidence="8">D3C</strain>
    </source>
</reference>
<evidence type="ECO:0000256" key="6">
    <source>
        <dbReference type="HAMAP-Rule" id="MF_01926"/>
    </source>
</evidence>
<dbReference type="Gene3D" id="3.30.1280.10">
    <property type="entry name" value="Phosphoribosylformylglycinamidine synthase subunit PurS"/>
    <property type="match status" value="1"/>
</dbReference>
<evidence type="ECO:0000313" key="7">
    <source>
        <dbReference type="EMBL" id="AJM92658.1"/>
    </source>
</evidence>
<dbReference type="PATRIC" id="fig|1582439.9.peg.1495"/>
<reference evidence="7 8" key="3">
    <citation type="journal article" date="2019" name="Int. J. Syst. Evol. Microbiol.">
        <title>Nitrosopumilus adriaticus sp. nov. and Nitrosopumilus piranensis sp. nov., two ammonia-oxidizing archaea from the Adriatic Sea and members of the class Nitrososphaeria.</title>
        <authorList>
            <person name="Bayer B."/>
            <person name="Vojvoda J."/>
            <person name="Reinthaler T."/>
            <person name="Reyes C."/>
            <person name="Pinto M."/>
            <person name="Herndl G.J."/>
        </authorList>
    </citation>
    <scope>NUCLEOTIDE SEQUENCE [LARGE SCALE GENOMIC DNA]</scope>
    <source>
        <strain evidence="7 8">D3C</strain>
    </source>
</reference>
<keyword evidence="2 6" id="KW-0436">Ligase</keyword>